<dbReference type="Proteomes" id="UP001055072">
    <property type="component" value="Unassembled WGS sequence"/>
</dbReference>
<evidence type="ECO:0000313" key="1">
    <source>
        <dbReference type="EMBL" id="KAI0085521.1"/>
    </source>
</evidence>
<keyword evidence="2" id="KW-1185">Reference proteome</keyword>
<protein>
    <submittedName>
        <fullName evidence="1">Uncharacterized protein</fullName>
    </submittedName>
</protein>
<comment type="caution">
    <text evidence="1">The sequence shown here is derived from an EMBL/GenBank/DDBJ whole genome shotgun (WGS) entry which is preliminary data.</text>
</comment>
<name>A0ACB8TU07_9APHY</name>
<dbReference type="EMBL" id="MU274930">
    <property type="protein sequence ID" value="KAI0085521.1"/>
    <property type="molecule type" value="Genomic_DNA"/>
</dbReference>
<gene>
    <name evidence="1" type="ORF">BDY19DRAFT_438762</name>
</gene>
<evidence type="ECO:0000313" key="2">
    <source>
        <dbReference type="Proteomes" id="UP001055072"/>
    </source>
</evidence>
<organism evidence="1 2">
    <name type="scientific">Irpex rosettiformis</name>
    <dbReference type="NCBI Taxonomy" id="378272"/>
    <lineage>
        <taxon>Eukaryota</taxon>
        <taxon>Fungi</taxon>
        <taxon>Dikarya</taxon>
        <taxon>Basidiomycota</taxon>
        <taxon>Agaricomycotina</taxon>
        <taxon>Agaricomycetes</taxon>
        <taxon>Polyporales</taxon>
        <taxon>Irpicaceae</taxon>
        <taxon>Irpex</taxon>
    </lineage>
</organism>
<accession>A0ACB8TU07</accession>
<proteinExistence type="predicted"/>
<sequence>MMPMYLSPVSALHTGFPIVPQSGRTCPTPFDCYYPGSGVEYPHPRMNSYHRRPVYPSTHYHHIPVDVDAAVERAAYEYAISQRRSRAIEQERLRRILAIQEHRRQVEEQRRAKEARAQAQAQAHAQAQVVAMGIAVEQEARRQARSAQYTREYERAKAEEVARLQHALRRQQEAEIRKCEAAQKAFLDAVRARSNEPEQLPHIHVRVCYSPCARRSLAHSPDGVHCQPQAASGQRVETPQETLRRRLEVDEDVEVQGIIANLLKLVAASSATSDNHEDKTKDTPAAQDKGKARESPDISFPWERASERQAELDKVGETIRVVHFDKPVVSPAAPSTRTTPVPTQSEAEGADLHRKPAIRRSTDTQLSLGAIDRVGNLLQELKGSFVFPTDLDHPSSPSRSPSPSPVSDSDSAQLPFTSKNKPVHLYEHALNGLLARLDEVDSYGDEEVRRRRKEVVLEIEKALEDVARKVAEASPVLEEAILPEETEIPSVPVAAPVSEEEVATPEEAAVEPEILPTSKCPPLPKISRF</sequence>
<reference evidence="1" key="1">
    <citation type="journal article" date="2021" name="Environ. Microbiol.">
        <title>Gene family expansions and transcriptome signatures uncover fungal adaptations to wood decay.</title>
        <authorList>
            <person name="Hage H."/>
            <person name="Miyauchi S."/>
            <person name="Viragh M."/>
            <person name="Drula E."/>
            <person name="Min B."/>
            <person name="Chaduli D."/>
            <person name="Navarro D."/>
            <person name="Favel A."/>
            <person name="Norest M."/>
            <person name="Lesage-Meessen L."/>
            <person name="Balint B."/>
            <person name="Merenyi Z."/>
            <person name="de Eugenio L."/>
            <person name="Morin E."/>
            <person name="Martinez A.T."/>
            <person name="Baldrian P."/>
            <person name="Stursova M."/>
            <person name="Martinez M.J."/>
            <person name="Novotny C."/>
            <person name="Magnuson J.K."/>
            <person name="Spatafora J.W."/>
            <person name="Maurice S."/>
            <person name="Pangilinan J."/>
            <person name="Andreopoulos W."/>
            <person name="LaButti K."/>
            <person name="Hundley H."/>
            <person name="Na H."/>
            <person name="Kuo A."/>
            <person name="Barry K."/>
            <person name="Lipzen A."/>
            <person name="Henrissat B."/>
            <person name="Riley R."/>
            <person name="Ahrendt S."/>
            <person name="Nagy L.G."/>
            <person name="Grigoriev I.V."/>
            <person name="Martin F."/>
            <person name="Rosso M.N."/>
        </authorList>
    </citation>
    <scope>NUCLEOTIDE SEQUENCE</scope>
    <source>
        <strain evidence="1">CBS 384.51</strain>
    </source>
</reference>